<dbReference type="Proteomes" id="UP001242995">
    <property type="component" value="Unassembled WGS sequence"/>
</dbReference>
<dbReference type="InterPro" id="IPR003718">
    <property type="entry name" value="OsmC/Ohr_fam"/>
</dbReference>
<reference evidence="1 3" key="1">
    <citation type="submission" date="2023-07" db="EMBL/GenBank/DDBJ databases">
        <title>Sorghum-associated microbial communities from plants grown in Nebraska, USA.</title>
        <authorList>
            <person name="Schachtman D."/>
        </authorList>
    </citation>
    <scope>NUCLEOTIDE SEQUENCE</scope>
    <source>
        <strain evidence="1">DS1006</strain>
        <strain evidence="2 3">DS1016</strain>
    </source>
</reference>
<dbReference type="EMBL" id="JAUSRG010000002">
    <property type="protein sequence ID" value="MDP9903870.1"/>
    <property type="molecule type" value="Genomic_DNA"/>
</dbReference>
<name>A0AAW8DC64_9MICC</name>
<dbReference type="EMBL" id="JAUSTF010000001">
    <property type="protein sequence ID" value="MDQ0179476.1"/>
    <property type="molecule type" value="Genomic_DNA"/>
</dbReference>
<dbReference type="Gene3D" id="3.30.300.20">
    <property type="match status" value="1"/>
</dbReference>
<evidence type="ECO:0000313" key="4">
    <source>
        <dbReference type="Proteomes" id="UP001242995"/>
    </source>
</evidence>
<dbReference type="InterPro" id="IPR052707">
    <property type="entry name" value="OsmC_Ohr_Peroxiredoxin"/>
</dbReference>
<evidence type="ECO:0000313" key="2">
    <source>
        <dbReference type="EMBL" id="MDQ0179476.1"/>
    </source>
</evidence>
<dbReference type="AlphaFoldDB" id="A0AAW8DC64"/>
<organism evidence="1 4">
    <name type="scientific">Arthrobacter bambusae</name>
    <dbReference type="NCBI Taxonomy" id="1338426"/>
    <lineage>
        <taxon>Bacteria</taxon>
        <taxon>Bacillati</taxon>
        <taxon>Actinomycetota</taxon>
        <taxon>Actinomycetes</taxon>
        <taxon>Micrococcales</taxon>
        <taxon>Micrococcaceae</taxon>
        <taxon>Arthrobacter</taxon>
    </lineage>
</organism>
<dbReference type="Proteomes" id="UP001230951">
    <property type="component" value="Unassembled WGS sequence"/>
</dbReference>
<keyword evidence="3" id="KW-1185">Reference proteome</keyword>
<comment type="caution">
    <text evidence="1">The sequence shown here is derived from an EMBL/GenBank/DDBJ whole genome shotgun (WGS) entry which is preliminary data.</text>
</comment>
<dbReference type="Pfam" id="PF02566">
    <property type="entry name" value="OsmC"/>
    <property type="match status" value="1"/>
</dbReference>
<evidence type="ECO:0000313" key="1">
    <source>
        <dbReference type="EMBL" id="MDP9903870.1"/>
    </source>
</evidence>
<accession>A0AAW8DC64</accession>
<dbReference type="SUPFAM" id="SSF82784">
    <property type="entry name" value="OsmC-like"/>
    <property type="match status" value="1"/>
</dbReference>
<dbReference type="PANTHER" id="PTHR42830">
    <property type="entry name" value="OSMOTICALLY INDUCIBLE FAMILY PROTEIN"/>
    <property type="match status" value="1"/>
</dbReference>
<evidence type="ECO:0000313" key="3">
    <source>
        <dbReference type="Proteomes" id="UP001230951"/>
    </source>
</evidence>
<dbReference type="InterPro" id="IPR036102">
    <property type="entry name" value="OsmC/Ohrsf"/>
</dbReference>
<dbReference type="PANTHER" id="PTHR42830:SF2">
    <property type="entry name" value="OSMC_OHR FAMILY PROTEIN"/>
    <property type="match status" value="1"/>
</dbReference>
<gene>
    <name evidence="1" type="ORF">J2S90_000816</name>
    <name evidence="2" type="ORF">J2S93_000883</name>
</gene>
<dbReference type="RefSeq" id="WP_059387782.1">
    <property type="nucleotide sequence ID" value="NZ_JAUSRG010000002.1"/>
</dbReference>
<sequence>MSLDEHHYSLTVRWTGNLGTGTSTYRGYTRDHDVEIPGLPVLKGSSDPTFHGDRSRYNPEQLLLTALSQCHMLSFLHVAVKHGVVVTDYVDHAEGMMRLNRDGSGQFENVTLKPHVTVADPAHLSLVDKLHHEANQVCFIARSVNFPVLHEPSTTAAAS</sequence>
<proteinExistence type="predicted"/>
<dbReference type="InterPro" id="IPR015946">
    <property type="entry name" value="KH_dom-like_a/b"/>
</dbReference>
<protein>
    <submittedName>
        <fullName evidence="1">Organic hydroperoxide reductase OsmC/OhrA</fullName>
    </submittedName>
</protein>